<evidence type="ECO:0000313" key="1">
    <source>
        <dbReference type="EMBL" id="KAK8562614.1"/>
    </source>
</evidence>
<dbReference type="Proteomes" id="UP001472677">
    <property type="component" value="Unassembled WGS sequence"/>
</dbReference>
<keyword evidence="2" id="KW-1185">Reference proteome</keyword>
<dbReference type="PANTHER" id="PTHR34427">
    <property type="entry name" value="DUF4283 DOMAIN PROTEIN"/>
    <property type="match status" value="1"/>
</dbReference>
<protein>
    <recommendedName>
        <fullName evidence="3">DUF4283 domain-containing protein</fullName>
    </recommendedName>
</protein>
<dbReference type="PANTHER" id="PTHR34427:SF5">
    <property type="entry name" value="DUF4283 DOMAIN-CONTAINING PROTEIN"/>
    <property type="match status" value="1"/>
</dbReference>
<organism evidence="1 2">
    <name type="scientific">Hibiscus sabdariffa</name>
    <name type="common">roselle</name>
    <dbReference type="NCBI Taxonomy" id="183260"/>
    <lineage>
        <taxon>Eukaryota</taxon>
        <taxon>Viridiplantae</taxon>
        <taxon>Streptophyta</taxon>
        <taxon>Embryophyta</taxon>
        <taxon>Tracheophyta</taxon>
        <taxon>Spermatophyta</taxon>
        <taxon>Magnoliopsida</taxon>
        <taxon>eudicotyledons</taxon>
        <taxon>Gunneridae</taxon>
        <taxon>Pentapetalae</taxon>
        <taxon>rosids</taxon>
        <taxon>malvids</taxon>
        <taxon>Malvales</taxon>
        <taxon>Malvaceae</taxon>
        <taxon>Malvoideae</taxon>
        <taxon>Hibiscus</taxon>
    </lineage>
</organism>
<evidence type="ECO:0000313" key="2">
    <source>
        <dbReference type="Proteomes" id="UP001472677"/>
    </source>
</evidence>
<reference evidence="1 2" key="1">
    <citation type="journal article" date="2024" name="G3 (Bethesda)">
        <title>Genome assembly of Hibiscus sabdariffa L. provides insights into metabolisms of medicinal natural products.</title>
        <authorList>
            <person name="Kim T."/>
        </authorList>
    </citation>
    <scope>NUCLEOTIDE SEQUENCE [LARGE SCALE GENOMIC DNA]</scope>
    <source>
        <strain evidence="1">TK-2024</strain>
        <tissue evidence="1">Old leaves</tissue>
    </source>
</reference>
<dbReference type="EMBL" id="JBBPBM010000012">
    <property type="protein sequence ID" value="KAK8562614.1"/>
    <property type="molecule type" value="Genomic_DNA"/>
</dbReference>
<accession>A0ABR2EKT7</accession>
<proteinExistence type="predicted"/>
<sequence>MFDDEDKHHEVLAVGVLDEWIENVGIWMSSLPIPNRRTWLSVNGIPVHAWSEKTFGNIAKLWGEIASVDIETLAPSSFERAWFQIETDWRYHIDEELDLLVGDQCFPIRVTEIEEVIGPKCDYCCKLMEGSQVSGEQDGNEDMVEQWESSEVKSASPVSRGTVVPDSIQSKALNSMEMERMWEGNKRVDLRMRDTASWMAEEAIGIIERDEELRCSAMDLSAKCEIREEMQVISTGRSVASSPINRGPQYRAKLAEVIEYGGNKER</sequence>
<gene>
    <name evidence="1" type="ORF">V6N12_010688</name>
</gene>
<comment type="caution">
    <text evidence="1">The sequence shown here is derived from an EMBL/GenBank/DDBJ whole genome shotgun (WGS) entry which is preliminary data.</text>
</comment>
<name>A0ABR2EKT7_9ROSI</name>
<evidence type="ECO:0008006" key="3">
    <source>
        <dbReference type="Google" id="ProtNLM"/>
    </source>
</evidence>